<evidence type="ECO:0000256" key="4">
    <source>
        <dbReference type="PROSITE-ProRule" id="PRU00175"/>
    </source>
</evidence>
<keyword evidence="3" id="KW-0862">Zinc</keyword>
<accession>A0A5B0PJ01</accession>
<evidence type="ECO:0000256" key="3">
    <source>
        <dbReference type="ARBA" id="ARBA00022833"/>
    </source>
</evidence>
<dbReference type="SMART" id="SM00184">
    <property type="entry name" value="RING"/>
    <property type="match status" value="2"/>
</dbReference>
<evidence type="ECO:0000256" key="5">
    <source>
        <dbReference type="SAM" id="SignalP"/>
    </source>
</evidence>
<dbReference type="PANTHER" id="PTHR14155:SF627">
    <property type="entry name" value="OS06G0192800 PROTEIN"/>
    <property type="match status" value="1"/>
</dbReference>
<dbReference type="AlphaFoldDB" id="A0A5B0PJ01"/>
<name>A0A5B0PJ01_PUCGR</name>
<evidence type="ECO:0000313" key="7">
    <source>
        <dbReference type="EMBL" id="KAA1100772.1"/>
    </source>
</evidence>
<evidence type="ECO:0000259" key="6">
    <source>
        <dbReference type="PROSITE" id="PS50089"/>
    </source>
</evidence>
<keyword evidence="1" id="KW-0479">Metal-binding</keyword>
<dbReference type="GO" id="GO:0008270">
    <property type="term" value="F:zinc ion binding"/>
    <property type="evidence" value="ECO:0007669"/>
    <property type="project" value="UniProtKB-KW"/>
</dbReference>
<evidence type="ECO:0000256" key="1">
    <source>
        <dbReference type="ARBA" id="ARBA00022723"/>
    </source>
</evidence>
<evidence type="ECO:0000256" key="2">
    <source>
        <dbReference type="ARBA" id="ARBA00022771"/>
    </source>
</evidence>
<dbReference type="InterPro" id="IPR053238">
    <property type="entry name" value="RING-H2_zinc_finger"/>
</dbReference>
<dbReference type="InterPro" id="IPR001841">
    <property type="entry name" value="Znf_RING"/>
</dbReference>
<dbReference type="Gene3D" id="3.30.40.10">
    <property type="entry name" value="Zinc/RING finger domain, C3HC4 (zinc finger)"/>
    <property type="match status" value="2"/>
</dbReference>
<dbReference type="PANTHER" id="PTHR14155">
    <property type="entry name" value="RING FINGER DOMAIN-CONTAINING"/>
    <property type="match status" value="1"/>
</dbReference>
<reference evidence="7 8" key="1">
    <citation type="submission" date="2019-05" db="EMBL/GenBank/DDBJ databases">
        <title>Emergence of the Ug99 lineage of the wheat stem rust pathogen through somatic hybridization.</title>
        <authorList>
            <person name="Li F."/>
            <person name="Upadhyaya N.M."/>
            <person name="Sperschneider J."/>
            <person name="Matny O."/>
            <person name="Nguyen-Phuc H."/>
            <person name="Mago R."/>
            <person name="Raley C."/>
            <person name="Miller M.E."/>
            <person name="Silverstein K.A.T."/>
            <person name="Henningsen E."/>
            <person name="Hirsch C.D."/>
            <person name="Visser B."/>
            <person name="Pretorius Z.A."/>
            <person name="Steffenson B.J."/>
            <person name="Schwessinger B."/>
            <person name="Dodds P.N."/>
            <person name="Figueroa M."/>
        </authorList>
    </citation>
    <scope>NUCLEOTIDE SEQUENCE [LARGE SCALE GENOMIC DNA]</scope>
    <source>
        <strain evidence="7 8">Ug99</strain>
    </source>
</reference>
<dbReference type="Pfam" id="PF13639">
    <property type="entry name" value="zf-RING_2"/>
    <property type="match status" value="1"/>
</dbReference>
<gene>
    <name evidence="7" type="ORF">PGTUg99_026018</name>
</gene>
<dbReference type="PROSITE" id="PS50089">
    <property type="entry name" value="ZF_RING_2"/>
    <property type="match status" value="1"/>
</dbReference>
<feature type="chain" id="PRO_5022901813" description="RING-type domain-containing protein" evidence="5">
    <location>
        <begin position="23"/>
        <end position="303"/>
    </location>
</feature>
<dbReference type="EMBL" id="VDEP01000339">
    <property type="protein sequence ID" value="KAA1100772.1"/>
    <property type="molecule type" value="Genomic_DNA"/>
</dbReference>
<protein>
    <recommendedName>
        <fullName evidence="6">RING-type domain-containing protein</fullName>
    </recommendedName>
</protein>
<comment type="caution">
    <text evidence="7">The sequence shown here is derived from an EMBL/GenBank/DDBJ whole genome shotgun (WGS) entry which is preliminary data.</text>
</comment>
<dbReference type="SUPFAM" id="SSF57850">
    <property type="entry name" value="RING/U-box"/>
    <property type="match status" value="2"/>
</dbReference>
<keyword evidence="2 4" id="KW-0863">Zinc-finger</keyword>
<feature type="signal peptide" evidence="5">
    <location>
        <begin position="1"/>
        <end position="22"/>
    </location>
</feature>
<organism evidence="7 8">
    <name type="scientific">Puccinia graminis f. sp. tritici</name>
    <dbReference type="NCBI Taxonomy" id="56615"/>
    <lineage>
        <taxon>Eukaryota</taxon>
        <taxon>Fungi</taxon>
        <taxon>Dikarya</taxon>
        <taxon>Basidiomycota</taxon>
        <taxon>Pucciniomycotina</taxon>
        <taxon>Pucciniomycetes</taxon>
        <taxon>Pucciniales</taxon>
        <taxon>Pucciniaceae</taxon>
        <taxon>Puccinia</taxon>
    </lineage>
</organism>
<dbReference type="Proteomes" id="UP000325313">
    <property type="component" value="Unassembled WGS sequence"/>
</dbReference>
<evidence type="ECO:0000313" key="8">
    <source>
        <dbReference type="Proteomes" id="UP000325313"/>
    </source>
</evidence>
<sequence>MRLLVTSLRLIVLFQVSNFIYGLPFEHGASSSSSYNLRRIRQSCKSIKHKLTHTVRSGVRRLNRFGSTSAGPHEAGVCSICSSSISDRQQAIKWPTCIEGHTAHKDCVDPRNIEESSCPCCEPATPSIQKEAEHRDTFEPEQLKVCSICLEEFDIEDVRMKWPSCAHPFHQDCVEKWRETHLTCPLCRSEDEKLSKERAELEAQRREEERSHGIINGVPLFGHFLRRLSEIGSPRNEQEAAEIADLRLFFQRREEQTQSNLQALDQAEIPTRNQQQTTLMNPYEHFFQRSSYLNLEVIFGTNP</sequence>
<keyword evidence="5" id="KW-0732">Signal</keyword>
<feature type="domain" description="RING-type" evidence="6">
    <location>
        <begin position="146"/>
        <end position="188"/>
    </location>
</feature>
<proteinExistence type="predicted"/>
<dbReference type="InterPro" id="IPR013083">
    <property type="entry name" value="Znf_RING/FYVE/PHD"/>
</dbReference>